<sequence length="75" mass="8700">MKFIIEDPIDQSPIELIGKPEDYFGQQAIRVFFPEMDSFLIVENKGDWQVVDETDINPNLVASITKQLKSHSRYN</sequence>
<evidence type="ECO:0000313" key="1">
    <source>
        <dbReference type="EMBL" id="AOM79188.1"/>
    </source>
</evidence>
<dbReference type="EMBL" id="CP017141">
    <property type="protein sequence ID" value="AOM79188.1"/>
    <property type="molecule type" value="Genomic_DNA"/>
</dbReference>
<name>A0A1D7QKJ3_9SPHI</name>
<proteinExistence type="predicted"/>
<reference evidence="1 2" key="1">
    <citation type="submission" date="2016-08" db="EMBL/GenBank/DDBJ databases">
        <authorList>
            <person name="Seilhamer J.J."/>
        </authorList>
    </citation>
    <scope>NUCLEOTIDE SEQUENCE [LARGE SCALE GENOMIC DNA]</scope>
    <source>
        <strain evidence="1 2">DX4</strain>
    </source>
</reference>
<dbReference type="Proteomes" id="UP000094313">
    <property type="component" value="Chromosome"/>
</dbReference>
<accession>A0A1D7QKJ3</accession>
<protein>
    <submittedName>
        <fullName evidence="1">Uncharacterized protein</fullName>
    </submittedName>
</protein>
<gene>
    <name evidence="1" type="ORF">BFS30_19660</name>
</gene>
<organism evidence="1 2">
    <name type="scientific">Pedobacter steynii</name>
    <dbReference type="NCBI Taxonomy" id="430522"/>
    <lineage>
        <taxon>Bacteria</taxon>
        <taxon>Pseudomonadati</taxon>
        <taxon>Bacteroidota</taxon>
        <taxon>Sphingobacteriia</taxon>
        <taxon>Sphingobacteriales</taxon>
        <taxon>Sphingobacteriaceae</taxon>
        <taxon>Pedobacter</taxon>
    </lineage>
</organism>
<dbReference type="KEGG" id="psty:BFS30_19660"/>
<dbReference type="RefSeq" id="WP_069380851.1">
    <property type="nucleotide sequence ID" value="NZ_CP017141.1"/>
</dbReference>
<keyword evidence="2" id="KW-1185">Reference proteome</keyword>
<dbReference type="AlphaFoldDB" id="A0A1D7QKJ3"/>
<dbReference type="OrthoDB" id="768999at2"/>
<evidence type="ECO:0000313" key="2">
    <source>
        <dbReference type="Proteomes" id="UP000094313"/>
    </source>
</evidence>